<gene>
    <name evidence="2" type="ORF">S01H1_13159</name>
</gene>
<dbReference type="EMBL" id="BARS01006783">
    <property type="protein sequence ID" value="GAF73647.1"/>
    <property type="molecule type" value="Genomic_DNA"/>
</dbReference>
<evidence type="ECO:0000313" key="2">
    <source>
        <dbReference type="EMBL" id="GAF73647.1"/>
    </source>
</evidence>
<organism evidence="2">
    <name type="scientific">marine sediment metagenome</name>
    <dbReference type="NCBI Taxonomy" id="412755"/>
    <lineage>
        <taxon>unclassified sequences</taxon>
        <taxon>metagenomes</taxon>
        <taxon>ecological metagenomes</taxon>
    </lineage>
</organism>
<accession>X0SCL1</accession>
<feature type="compositionally biased region" description="Basic and acidic residues" evidence="1">
    <location>
        <begin position="106"/>
        <end position="133"/>
    </location>
</feature>
<name>X0SCL1_9ZZZZ</name>
<feature type="non-terminal residue" evidence="2">
    <location>
        <position position="1"/>
    </location>
</feature>
<evidence type="ECO:0000256" key="1">
    <source>
        <dbReference type="SAM" id="MobiDB-lite"/>
    </source>
</evidence>
<dbReference type="AlphaFoldDB" id="X0SCL1"/>
<feature type="compositionally biased region" description="Low complexity" evidence="1">
    <location>
        <begin position="140"/>
        <end position="167"/>
    </location>
</feature>
<proteinExistence type="predicted"/>
<sequence length="167" mass="18363">LEHFADGVSGGMASDLVGVSEALILADEDEGPTIEREPASIPAFGGLFKYDTMSAVVTEFYTERDDLRSRNNTYGAMKDVDPDRAEKYKVEPARLKLFEAANKEMSKLRKKRDVTPSREGRQRITGEMKELARKTLHGQSASTSGLKGFSSSSLRGFSESSSLKGFE</sequence>
<comment type="caution">
    <text evidence="2">The sequence shown here is derived from an EMBL/GenBank/DDBJ whole genome shotgun (WGS) entry which is preliminary data.</text>
</comment>
<reference evidence="2" key="1">
    <citation type="journal article" date="2014" name="Front. Microbiol.">
        <title>High frequency of phylogenetically diverse reductive dehalogenase-homologous genes in deep subseafloor sedimentary metagenomes.</title>
        <authorList>
            <person name="Kawai M."/>
            <person name="Futagami T."/>
            <person name="Toyoda A."/>
            <person name="Takaki Y."/>
            <person name="Nishi S."/>
            <person name="Hori S."/>
            <person name="Arai W."/>
            <person name="Tsubouchi T."/>
            <person name="Morono Y."/>
            <person name="Uchiyama I."/>
            <person name="Ito T."/>
            <person name="Fujiyama A."/>
            <person name="Inagaki F."/>
            <person name="Takami H."/>
        </authorList>
    </citation>
    <scope>NUCLEOTIDE SEQUENCE</scope>
    <source>
        <strain evidence="2">Expedition CK06-06</strain>
    </source>
</reference>
<protein>
    <submittedName>
        <fullName evidence="2">Uncharacterized protein</fullName>
    </submittedName>
</protein>
<feature type="region of interest" description="Disordered" evidence="1">
    <location>
        <begin position="106"/>
        <end position="167"/>
    </location>
</feature>